<dbReference type="PANTHER" id="PTHR47481">
    <property type="match status" value="1"/>
</dbReference>
<dbReference type="Pfam" id="PF14223">
    <property type="entry name" value="Retrotran_gag_2"/>
    <property type="match status" value="1"/>
</dbReference>
<dbReference type="OMA" id="NIVERTQ"/>
<proteinExistence type="predicted"/>
<protein>
    <recommendedName>
        <fullName evidence="4">Retrovirus-related Pol polyprotein from transposon TNT 1-94</fullName>
    </recommendedName>
</protein>
<accession>A0A151RB87</accession>
<evidence type="ECO:0000313" key="2">
    <source>
        <dbReference type="EMBL" id="KYP39759.1"/>
    </source>
</evidence>
<evidence type="ECO:0000256" key="1">
    <source>
        <dbReference type="SAM" id="MobiDB-lite"/>
    </source>
</evidence>
<reference evidence="2" key="1">
    <citation type="journal article" date="2012" name="Nat. Biotechnol.">
        <title>Draft genome sequence of pigeonpea (Cajanus cajan), an orphan legume crop of resource-poor farmers.</title>
        <authorList>
            <person name="Varshney R.K."/>
            <person name="Chen W."/>
            <person name="Li Y."/>
            <person name="Bharti A.K."/>
            <person name="Saxena R.K."/>
            <person name="Schlueter J.A."/>
            <person name="Donoghue M.T."/>
            <person name="Azam S."/>
            <person name="Fan G."/>
            <person name="Whaley A.M."/>
            <person name="Farmer A.D."/>
            <person name="Sheridan J."/>
            <person name="Iwata A."/>
            <person name="Tuteja R."/>
            <person name="Penmetsa R.V."/>
            <person name="Wu W."/>
            <person name="Upadhyaya H.D."/>
            <person name="Yang S.P."/>
            <person name="Shah T."/>
            <person name="Saxena K.B."/>
            <person name="Michael T."/>
            <person name="McCombie W.R."/>
            <person name="Yang B."/>
            <person name="Zhang G."/>
            <person name="Yang H."/>
            <person name="Wang J."/>
            <person name="Spillane C."/>
            <person name="Cook D.R."/>
            <person name="May G.D."/>
            <person name="Xu X."/>
            <person name="Jackson S.A."/>
        </authorList>
    </citation>
    <scope>NUCLEOTIDE SEQUENCE [LARGE SCALE GENOMIC DNA]</scope>
</reference>
<evidence type="ECO:0000313" key="3">
    <source>
        <dbReference type="Proteomes" id="UP000075243"/>
    </source>
</evidence>
<dbReference type="PANTHER" id="PTHR47481:SF30">
    <property type="entry name" value="CCHC-TYPE DOMAIN-CONTAINING PROTEIN"/>
    <property type="match status" value="1"/>
</dbReference>
<dbReference type="Proteomes" id="UP000075243">
    <property type="component" value="Unassembled WGS sequence"/>
</dbReference>
<feature type="compositionally biased region" description="Low complexity" evidence="1">
    <location>
        <begin position="234"/>
        <end position="268"/>
    </location>
</feature>
<sequence>MASATTKQFIPQAFSTPISSKLSEDNFLTWRQQAESTIRGYCLKKHILGAIHVPSQYNTEDDKAKGVPSSEYEDFDQQDNLLKSWLLKGMKLQFKVRMVGYEWCHQILSNIETYFASLTKARVKQLKIQLRGIKKSMAINQYLLEINKIVNTLVAIRSPLNTIEHIDAIFDGFPEEYDPFITSIFKRTEEYSIEKIEALLIVQEKRLEKHKRSDSVPLQANLAQGNFHTRKQPNNQGRGFSNNFNNGKGSQRCRGCGRSNRNSGRGNKQQCQVCGKIGHIALHCWHRYDQHYTKPTSIIILMLTT</sequence>
<dbReference type="AlphaFoldDB" id="A0A151RB87"/>
<name>A0A151RB87_CAJCA</name>
<feature type="region of interest" description="Disordered" evidence="1">
    <location>
        <begin position="226"/>
        <end position="268"/>
    </location>
</feature>
<dbReference type="EMBL" id="KQ483884">
    <property type="protein sequence ID" value="KYP39759.1"/>
    <property type="molecule type" value="Genomic_DNA"/>
</dbReference>
<gene>
    <name evidence="2" type="ORF">KK1_038920</name>
</gene>
<organism evidence="2 3">
    <name type="scientific">Cajanus cajan</name>
    <name type="common">Pigeon pea</name>
    <name type="synonym">Cajanus indicus</name>
    <dbReference type="NCBI Taxonomy" id="3821"/>
    <lineage>
        <taxon>Eukaryota</taxon>
        <taxon>Viridiplantae</taxon>
        <taxon>Streptophyta</taxon>
        <taxon>Embryophyta</taxon>
        <taxon>Tracheophyta</taxon>
        <taxon>Spermatophyta</taxon>
        <taxon>Magnoliopsida</taxon>
        <taxon>eudicotyledons</taxon>
        <taxon>Gunneridae</taxon>
        <taxon>Pentapetalae</taxon>
        <taxon>rosids</taxon>
        <taxon>fabids</taxon>
        <taxon>Fabales</taxon>
        <taxon>Fabaceae</taxon>
        <taxon>Papilionoideae</taxon>
        <taxon>50 kb inversion clade</taxon>
        <taxon>NPAAA clade</taxon>
        <taxon>indigoferoid/millettioid clade</taxon>
        <taxon>Phaseoleae</taxon>
        <taxon>Cajanus</taxon>
    </lineage>
</organism>
<keyword evidence="3" id="KW-1185">Reference proteome</keyword>
<evidence type="ECO:0008006" key="4">
    <source>
        <dbReference type="Google" id="ProtNLM"/>
    </source>
</evidence>
<dbReference type="Gramene" id="C.cajan_39301.t">
    <property type="protein sequence ID" value="C.cajan_39301.t.cds1"/>
    <property type="gene ID" value="C.cajan_39301"/>
</dbReference>